<dbReference type="InterPro" id="IPR000700">
    <property type="entry name" value="PAS-assoc_C"/>
</dbReference>
<dbReference type="PRINTS" id="PR00344">
    <property type="entry name" value="BCTRLSENSOR"/>
</dbReference>
<dbReference type="SUPFAM" id="SSF55785">
    <property type="entry name" value="PYP-like sensor domain (PAS domain)"/>
    <property type="match status" value="1"/>
</dbReference>
<accession>A0ABW3I3L6</accession>
<dbReference type="InterPro" id="IPR013655">
    <property type="entry name" value="PAS_fold_3"/>
</dbReference>
<keyword evidence="4" id="KW-0808">Transferase</keyword>
<organism evidence="9 10">
    <name type="scientific">Pseudofulvibacter geojedonensis</name>
    <dbReference type="NCBI Taxonomy" id="1123758"/>
    <lineage>
        <taxon>Bacteria</taxon>
        <taxon>Pseudomonadati</taxon>
        <taxon>Bacteroidota</taxon>
        <taxon>Flavobacteriia</taxon>
        <taxon>Flavobacteriales</taxon>
        <taxon>Flavobacteriaceae</taxon>
        <taxon>Pseudofulvibacter</taxon>
    </lineage>
</organism>
<dbReference type="CDD" id="cd00130">
    <property type="entry name" value="PAS"/>
    <property type="match status" value="1"/>
</dbReference>
<evidence type="ECO:0000256" key="4">
    <source>
        <dbReference type="ARBA" id="ARBA00022679"/>
    </source>
</evidence>
<dbReference type="GO" id="GO:0005524">
    <property type="term" value="F:ATP binding"/>
    <property type="evidence" value="ECO:0007669"/>
    <property type="project" value="UniProtKB-KW"/>
</dbReference>
<dbReference type="InterPro" id="IPR052162">
    <property type="entry name" value="Sensor_kinase/Photoreceptor"/>
</dbReference>
<keyword evidence="10" id="KW-1185">Reference proteome</keyword>
<dbReference type="Proteomes" id="UP001596997">
    <property type="component" value="Unassembled WGS sequence"/>
</dbReference>
<evidence type="ECO:0000256" key="2">
    <source>
        <dbReference type="ARBA" id="ARBA00012438"/>
    </source>
</evidence>
<evidence type="ECO:0000256" key="1">
    <source>
        <dbReference type="ARBA" id="ARBA00000085"/>
    </source>
</evidence>
<dbReference type="InterPro" id="IPR036097">
    <property type="entry name" value="HisK_dim/P_sf"/>
</dbReference>
<dbReference type="Gene3D" id="3.30.450.20">
    <property type="entry name" value="PAS domain"/>
    <property type="match status" value="1"/>
</dbReference>
<evidence type="ECO:0000256" key="3">
    <source>
        <dbReference type="ARBA" id="ARBA00022553"/>
    </source>
</evidence>
<comment type="catalytic activity">
    <reaction evidence="1">
        <text>ATP + protein L-histidine = ADP + protein N-phospho-L-histidine.</text>
        <dbReference type="EC" id="2.7.13.3"/>
    </reaction>
</comment>
<evidence type="ECO:0000259" key="7">
    <source>
        <dbReference type="PROSITE" id="PS50109"/>
    </source>
</evidence>
<dbReference type="EC" id="2.7.13.3" evidence="2"/>
<dbReference type="InterPro" id="IPR001610">
    <property type="entry name" value="PAC"/>
</dbReference>
<dbReference type="InterPro" id="IPR036890">
    <property type="entry name" value="HATPase_C_sf"/>
</dbReference>
<reference evidence="10" key="1">
    <citation type="journal article" date="2019" name="Int. J. Syst. Evol. Microbiol.">
        <title>The Global Catalogue of Microorganisms (GCM) 10K type strain sequencing project: providing services to taxonomists for standard genome sequencing and annotation.</title>
        <authorList>
            <consortium name="The Broad Institute Genomics Platform"/>
            <consortium name="The Broad Institute Genome Sequencing Center for Infectious Disease"/>
            <person name="Wu L."/>
            <person name="Ma J."/>
        </authorList>
    </citation>
    <scope>NUCLEOTIDE SEQUENCE [LARGE SCALE GENOMIC DNA]</scope>
    <source>
        <strain evidence="10">CCUG 62114</strain>
    </source>
</reference>
<evidence type="ECO:0000256" key="6">
    <source>
        <dbReference type="SAM" id="Coils"/>
    </source>
</evidence>
<dbReference type="Pfam" id="PF08447">
    <property type="entry name" value="PAS_3"/>
    <property type="match status" value="1"/>
</dbReference>
<evidence type="ECO:0000313" key="10">
    <source>
        <dbReference type="Proteomes" id="UP001596997"/>
    </source>
</evidence>
<dbReference type="Gene3D" id="3.30.565.10">
    <property type="entry name" value="Histidine kinase-like ATPase, C-terminal domain"/>
    <property type="match status" value="1"/>
</dbReference>
<dbReference type="EMBL" id="JBHTJM010000008">
    <property type="protein sequence ID" value="MFD0964222.1"/>
    <property type="molecule type" value="Genomic_DNA"/>
</dbReference>
<dbReference type="PANTHER" id="PTHR43304">
    <property type="entry name" value="PHYTOCHROME-LIKE PROTEIN CPH1"/>
    <property type="match status" value="1"/>
</dbReference>
<dbReference type="SUPFAM" id="SSF47384">
    <property type="entry name" value="Homodimeric domain of signal transducing histidine kinase"/>
    <property type="match status" value="1"/>
</dbReference>
<dbReference type="PROSITE" id="PS50113">
    <property type="entry name" value="PAC"/>
    <property type="match status" value="1"/>
</dbReference>
<dbReference type="PANTHER" id="PTHR43304:SF1">
    <property type="entry name" value="PAC DOMAIN-CONTAINING PROTEIN"/>
    <property type="match status" value="1"/>
</dbReference>
<dbReference type="InterPro" id="IPR035965">
    <property type="entry name" value="PAS-like_dom_sf"/>
</dbReference>
<feature type="domain" description="Histidine kinase" evidence="7">
    <location>
        <begin position="163"/>
        <end position="374"/>
    </location>
</feature>
<keyword evidence="3" id="KW-0597">Phosphoprotein</keyword>
<evidence type="ECO:0000256" key="5">
    <source>
        <dbReference type="ARBA" id="ARBA00022777"/>
    </source>
</evidence>
<sequence length="374" mass="43524">MEHYLKQELYELIKSDSKIFDFIQKGSLDGIWYWDLEKPENEWMSEKFWTELGYNPNKMPHKASAWQGIINQDDLNLAIENFNKHCSDPTHPYDQTVRYIHKNGSTVYIRCRGIAIRDDKGKPIRMLGAHTNITEITESKIEIEEINRQLNEKNKELEQFTYLTSHDLQEPLNSIISFSSLLEGNKENLDEIGKKSIEVIVNSSHRMKDFIIALLEYSRIGKQKVKEEVNIIELIKNLKTDLYDIIDKNEASINYIGKPLKIQAFKIDLIKLIQNLIINGIKYTDTETKPKIVIDIKEHTQHYEFSIKDNGIGIAKEHYDKIFEVFQRLHTRNKFSGTGIGLSHCKKVVELHGGEIWLTSEIGKGTTFYFTISK</sequence>
<keyword evidence="6" id="KW-0175">Coiled coil</keyword>
<protein>
    <recommendedName>
        <fullName evidence="2">histidine kinase</fullName>
        <ecNumber evidence="2">2.7.13.3</ecNumber>
    </recommendedName>
</protein>
<evidence type="ECO:0000313" key="9">
    <source>
        <dbReference type="EMBL" id="MFD0964222.1"/>
    </source>
</evidence>
<dbReference type="Pfam" id="PF02518">
    <property type="entry name" value="HATPase_c"/>
    <property type="match status" value="1"/>
</dbReference>
<dbReference type="Gene3D" id="1.10.287.130">
    <property type="match status" value="1"/>
</dbReference>
<dbReference type="Pfam" id="PF00512">
    <property type="entry name" value="HisKA"/>
    <property type="match status" value="1"/>
</dbReference>
<dbReference type="InterPro" id="IPR000014">
    <property type="entry name" value="PAS"/>
</dbReference>
<name>A0ABW3I3L6_9FLAO</name>
<dbReference type="NCBIfam" id="TIGR00229">
    <property type="entry name" value="sensory_box"/>
    <property type="match status" value="1"/>
</dbReference>
<dbReference type="InterPro" id="IPR004358">
    <property type="entry name" value="Sig_transdc_His_kin-like_C"/>
</dbReference>
<keyword evidence="9" id="KW-0067">ATP-binding</keyword>
<dbReference type="InterPro" id="IPR003661">
    <property type="entry name" value="HisK_dim/P_dom"/>
</dbReference>
<gene>
    <name evidence="9" type="ORF">ACFQ1O_09415</name>
</gene>
<feature type="coiled-coil region" evidence="6">
    <location>
        <begin position="136"/>
        <end position="163"/>
    </location>
</feature>
<feature type="domain" description="PAC" evidence="8">
    <location>
        <begin position="93"/>
        <end position="145"/>
    </location>
</feature>
<dbReference type="CDD" id="cd00082">
    <property type="entry name" value="HisKA"/>
    <property type="match status" value="1"/>
</dbReference>
<dbReference type="SMART" id="SM00387">
    <property type="entry name" value="HATPase_c"/>
    <property type="match status" value="1"/>
</dbReference>
<dbReference type="SUPFAM" id="SSF55874">
    <property type="entry name" value="ATPase domain of HSP90 chaperone/DNA topoisomerase II/histidine kinase"/>
    <property type="match status" value="1"/>
</dbReference>
<dbReference type="InterPro" id="IPR005467">
    <property type="entry name" value="His_kinase_dom"/>
</dbReference>
<keyword evidence="5" id="KW-0418">Kinase</keyword>
<comment type="caution">
    <text evidence="9">The sequence shown here is derived from an EMBL/GenBank/DDBJ whole genome shotgun (WGS) entry which is preliminary data.</text>
</comment>
<dbReference type="InterPro" id="IPR003594">
    <property type="entry name" value="HATPase_dom"/>
</dbReference>
<dbReference type="SMART" id="SM00388">
    <property type="entry name" value="HisKA"/>
    <property type="match status" value="1"/>
</dbReference>
<keyword evidence="9" id="KW-0547">Nucleotide-binding</keyword>
<proteinExistence type="predicted"/>
<dbReference type="SMART" id="SM00086">
    <property type="entry name" value="PAC"/>
    <property type="match status" value="1"/>
</dbReference>
<evidence type="ECO:0000259" key="8">
    <source>
        <dbReference type="PROSITE" id="PS50113"/>
    </source>
</evidence>
<dbReference type="PROSITE" id="PS50109">
    <property type="entry name" value="HIS_KIN"/>
    <property type="match status" value="1"/>
</dbReference>